<accession>A0A835Z6Q9</accession>
<keyword evidence="4" id="KW-1185">Reference proteome</keyword>
<gene>
    <name evidence="3" type="ORF">JKP88DRAFT_314761</name>
</gene>
<name>A0A835Z6Q9_9STRA</name>
<keyword evidence="2" id="KW-0812">Transmembrane</keyword>
<dbReference type="GO" id="GO:0006487">
    <property type="term" value="P:protein N-linked glycosylation"/>
    <property type="evidence" value="ECO:0007669"/>
    <property type="project" value="TreeGrafter"/>
</dbReference>
<feature type="region of interest" description="Disordered" evidence="1">
    <location>
        <begin position="58"/>
        <end position="80"/>
    </location>
</feature>
<protein>
    <submittedName>
        <fullName evidence="3">Uncharacterized protein</fullName>
    </submittedName>
</protein>
<organism evidence="3 4">
    <name type="scientific">Tribonema minus</name>
    <dbReference type="NCBI Taxonomy" id="303371"/>
    <lineage>
        <taxon>Eukaryota</taxon>
        <taxon>Sar</taxon>
        <taxon>Stramenopiles</taxon>
        <taxon>Ochrophyta</taxon>
        <taxon>PX clade</taxon>
        <taxon>Xanthophyceae</taxon>
        <taxon>Tribonematales</taxon>
        <taxon>Tribonemataceae</taxon>
        <taxon>Tribonema</taxon>
    </lineage>
</organism>
<sequence length="563" mass="61450">MAWSQMQDVTRPAFAWQYAFIGICCVKLVVICMLCYRAYTPFRRIILQNKFVVNYSPTTPTPSPSAPPSPTAPPPPAMAVPPRRTLIRALSHNDMSSHRVLILGSQAGGGGGGEGGSSSARADLGAQHPPQPQPLLRAPSTGAAFTKAEQQLTSRDALADASELVALALQAHQHMAAARAIDSEDTIPPWYQPNFRLSGAPHTRLPLTEEVQDDIWRSQNPPSCAGRALVLHPPSDYGLSAELHWAAGSLGMAMEHGHLFSWHAATGASAFTGHYCDAAGAHNPSCLLMPPTNCTDHAAAVAAGVEIVPYKAGQNYTIPTKWRNRFEAEVPPGSPWRKVMTLNYWWRAQVATYLFRLNERTSHELTQRRRASAARGSAPLPLPLDAFSVHVRHGDKWKEMTLQSWDAHEGAARDAARARGVPESRRAVYLTTDDPTVVESARATPGWTTYVLPCPVAADGALLPCRTTDNTTNPAFDAGTEGHMHADEITLFSLEGLMVALEATHFVGQRGSSWTVLIDNLRQTLVGSDFSFNTPYVDVDCSLHRSYWPEDYACNNPSRRQRS</sequence>
<dbReference type="PANTHER" id="PTHR13132:SF29">
    <property type="entry name" value="ALPHA-(1,6)-FUCOSYLTRANSFERASE"/>
    <property type="match status" value="1"/>
</dbReference>
<comment type="caution">
    <text evidence="3">The sequence shown here is derived from an EMBL/GenBank/DDBJ whole genome shotgun (WGS) entry which is preliminary data.</text>
</comment>
<dbReference type="AlphaFoldDB" id="A0A835Z6Q9"/>
<feature type="transmembrane region" description="Helical" evidence="2">
    <location>
        <begin position="15"/>
        <end position="36"/>
    </location>
</feature>
<evidence type="ECO:0000313" key="3">
    <source>
        <dbReference type="EMBL" id="KAG5184309.1"/>
    </source>
</evidence>
<keyword evidence="2" id="KW-0472">Membrane</keyword>
<dbReference type="OrthoDB" id="46632at2759"/>
<evidence type="ECO:0000313" key="4">
    <source>
        <dbReference type="Proteomes" id="UP000664859"/>
    </source>
</evidence>
<reference evidence="3" key="1">
    <citation type="submission" date="2021-02" db="EMBL/GenBank/DDBJ databases">
        <title>First Annotated Genome of the Yellow-green Alga Tribonema minus.</title>
        <authorList>
            <person name="Mahan K.M."/>
        </authorList>
    </citation>
    <scope>NUCLEOTIDE SEQUENCE</scope>
    <source>
        <strain evidence="3">UTEX B ZZ1240</strain>
    </source>
</reference>
<dbReference type="Proteomes" id="UP000664859">
    <property type="component" value="Unassembled WGS sequence"/>
</dbReference>
<feature type="region of interest" description="Disordered" evidence="1">
    <location>
        <begin position="103"/>
        <end position="138"/>
    </location>
</feature>
<dbReference type="PANTHER" id="PTHR13132">
    <property type="entry name" value="ALPHA- 1,6 -FUCOSYLTRANSFERASE"/>
    <property type="match status" value="1"/>
</dbReference>
<keyword evidence="2" id="KW-1133">Transmembrane helix</keyword>
<feature type="compositionally biased region" description="Pro residues" evidence="1">
    <location>
        <begin position="59"/>
        <end position="79"/>
    </location>
</feature>
<feature type="compositionally biased region" description="Gly residues" evidence="1">
    <location>
        <begin position="106"/>
        <end position="116"/>
    </location>
</feature>
<evidence type="ECO:0000256" key="1">
    <source>
        <dbReference type="SAM" id="MobiDB-lite"/>
    </source>
</evidence>
<proteinExistence type="predicted"/>
<evidence type="ECO:0000256" key="2">
    <source>
        <dbReference type="SAM" id="Phobius"/>
    </source>
</evidence>
<dbReference type="GO" id="GO:0046921">
    <property type="term" value="F:alpha-(1-&gt;6)-fucosyltransferase activity"/>
    <property type="evidence" value="ECO:0007669"/>
    <property type="project" value="TreeGrafter"/>
</dbReference>
<dbReference type="EMBL" id="JAFCMP010000168">
    <property type="protein sequence ID" value="KAG5184309.1"/>
    <property type="molecule type" value="Genomic_DNA"/>
</dbReference>